<feature type="region of interest" description="Disordered" evidence="1">
    <location>
        <begin position="549"/>
        <end position="578"/>
    </location>
</feature>
<dbReference type="Proteomes" id="UP000001876">
    <property type="component" value="Unassembled WGS sequence"/>
</dbReference>
<evidence type="ECO:0000313" key="2">
    <source>
        <dbReference type="EMBL" id="EEH58576.1"/>
    </source>
</evidence>
<dbReference type="GeneID" id="9682370"/>
<feature type="compositionally biased region" description="Pro residues" evidence="1">
    <location>
        <begin position="555"/>
        <end position="564"/>
    </location>
</feature>
<dbReference type="RefSeq" id="XP_003056931.1">
    <property type="nucleotide sequence ID" value="XM_003056885.1"/>
</dbReference>
<sequence length="593" mass="65012">MQRLLELARFGGDADAVGSRDAGAAPTMTLKASSSNRAPAPARAHAGETLRKSGSGCCISDPTAPLYSKLGSREGFAHWTTSHLPPRKKLEGKGANGVRFPPYGAFDEHKRESEGGFESPRKEHRRDGPGARFSRLLSRLHERAAAGGGGGGPKPPQSKFARAGASFVRGVGGGASRIGCAAGNAAKRARDGIRNIISPLQMLKIVTVLFLNMTWSVTTETLSIPRNVYVVGKLLWPSLLARFASEVESPKKKRRRERREARERAMPKINLERAKQRIVGLGKNSKRLSGFLVGGVRRKILETGEHMNDHRRVDFLVKEGQRCNAVCDSEGATEAFRAAVAIRPNDHELLVSLSKCLSDRVFEETVFHNAPLARAISNEAADISKRAISIRPNHAEAHVCLGAALGRLAMWCDNRQKVDLSRSIKECCEEAIRLDASNDLAMHVLARFHHQMANLGKVVRVLVRVVYGGALEPGTLEEAEALFRRAIAIKPERLIHRVELGKLLLDLGRAEEAKAELVLAVGLPREDINSEHERRDAVGLLKKHWEIEATTPAFEDPPPTPPPRRCQKSGEFARDADGHLVIRSPAKSLRFEQ</sequence>
<dbReference type="KEGG" id="mpp:MICPUCDRAFT_56538"/>
<keyword evidence="3" id="KW-1185">Reference proteome</keyword>
<gene>
    <name evidence="2" type="ORF">MICPUCDRAFT_56538</name>
</gene>
<dbReference type="AlphaFoldDB" id="C1MMI2"/>
<dbReference type="eggNOG" id="ENOG502R6KE">
    <property type="taxonomic scope" value="Eukaryota"/>
</dbReference>
<reference evidence="2 3" key="1">
    <citation type="journal article" date="2009" name="Science">
        <title>Green evolution and dynamic adaptations revealed by genomes of the marine picoeukaryotes Micromonas.</title>
        <authorList>
            <person name="Worden A.Z."/>
            <person name="Lee J.H."/>
            <person name="Mock T."/>
            <person name="Rouze P."/>
            <person name="Simmons M.P."/>
            <person name="Aerts A.L."/>
            <person name="Allen A.E."/>
            <person name="Cuvelier M.L."/>
            <person name="Derelle E."/>
            <person name="Everett M.V."/>
            <person name="Foulon E."/>
            <person name="Grimwood J."/>
            <person name="Gundlach H."/>
            <person name="Henrissat B."/>
            <person name="Napoli C."/>
            <person name="McDonald S.M."/>
            <person name="Parker M.S."/>
            <person name="Rombauts S."/>
            <person name="Salamov A."/>
            <person name="Von Dassow P."/>
            <person name="Badger J.H."/>
            <person name="Coutinho P.M."/>
            <person name="Demir E."/>
            <person name="Dubchak I."/>
            <person name="Gentemann C."/>
            <person name="Eikrem W."/>
            <person name="Gready J.E."/>
            <person name="John U."/>
            <person name="Lanier W."/>
            <person name="Lindquist E.A."/>
            <person name="Lucas S."/>
            <person name="Mayer K.F."/>
            <person name="Moreau H."/>
            <person name="Not F."/>
            <person name="Otillar R."/>
            <person name="Panaud O."/>
            <person name="Pangilinan J."/>
            <person name="Paulsen I."/>
            <person name="Piegu B."/>
            <person name="Poliakov A."/>
            <person name="Robbens S."/>
            <person name="Schmutz J."/>
            <person name="Toulza E."/>
            <person name="Wyss T."/>
            <person name="Zelensky A."/>
            <person name="Zhou K."/>
            <person name="Armbrust E.V."/>
            <person name="Bhattacharya D."/>
            <person name="Goodenough U.W."/>
            <person name="Van de Peer Y."/>
            <person name="Grigoriev I.V."/>
        </authorList>
    </citation>
    <scope>NUCLEOTIDE SEQUENCE [LARGE SCALE GENOMIC DNA]</scope>
    <source>
        <strain evidence="2 3">CCMP1545</strain>
    </source>
</reference>
<accession>C1MMI2</accession>
<organism evidence="3">
    <name type="scientific">Micromonas pusilla (strain CCMP1545)</name>
    <name type="common">Picoplanktonic green alga</name>
    <dbReference type="NCBI Taxonomy" id="564608"/>
    <lineage>
        <taxon>Eukaryota</taxon>
        <taxon>Viridiplantae</taxon>
        <taxon>Chlorophyta</taxon>
        <taxon>Mamiellophyceae</taxon>
        <taxon>Mamiellales</taxon>
        <taxon>Mamiellaceae</taxon>
        <taxon>Micromonas</taxon>
    </lineage>
</organism>
<dbReference type="OMA" id="AHWTTSH"/>
<feature type="compositionally biased region" description="Basic and acidic residues" evidence="1">
    <location>
        <begin position="106"/>
        <end position="129"/>
    </location>
</feature>
<dbReference type="STRING" id="564608.C1MMI2"/>
<dbReference type="OrthoDB" id="512473at2759"/>
<evidence type="ECO:0000313" key="3">
    <source>
        <dbReference type="Proteomes" id="UP000001876"/>
    </source>
</evidence>
<feature type="compositionally biased region" description="Low complexity" evidence="1">
    <location>
        <begin position="32"/>
        <end position="44"/>
    </location>
</feature>
<name>C1MMI2_MICPC</name>
<proteinExistence type="predicted"/>
<feature type="region of interest" description="Disordered" evidence="1">
    <location>
        <begin position="102"/>
        <end position="129"/>
    </location>
</feature>
<feature type="region of interest" description="Disordered" evidence="1">
    <location>
        <begin position="12"/>
        <end position="52"/>
    </location>
</feature>
<dbReference type="EMBL" id="GG663737">
    <property type="protein sequence ID" value="EEH58576.1"/>
    <property type="molecule type" value="Genomic_DNA"/>
</dbReference>
<dbReference type="Gene3D" id="1.25.40.10">
    <property type="entry name" value="Tetratricopeptide repeat domain"/>
    <property type="match status" value="2"/>
</dbReference>
<evidence type="ECO:0000256" key="1">
    <source>
        <dbReference type="SAM" id="MobiDB-lite"/>
    </source>
</evidence>
<dbReference type="SUPFAM" id="SSF48452">
    <property type="entry name" value="TPR-like"/>
    <property type="match status" value="1"/>
</dbReference>
<protein>
    <submittedName>
        <fullName evidence="2">Predicted protein</fullName>
    </submittedName>
</protein>
<dbReference type="InterPro" id="IPR011990">
    <property type="entry name" value="TPR-like_helical_dom_sf"/>
</dbReference>